<protein>
    <submittedName>
        <fullName evidence="3">Uncharacterized protein</fullName>
    </submittedName>
</protein>
<name>A0A5A5TBZ0_9CHLR</name>
<proteinExistence type="predicted"/>
<evidence type="ECO:0000313" key="4">
    <source>
        <dbReference type="Proteomes" id="UP000322530"/>
    </source>
</evidence>
<evidence type="ECO:0000259" key="2">
    <source>
        <dbReference type="Pfam" id="PF24879"/>
    </source>
</evidence>
<sequence>MSPEEQAQAHHAIQTYRETHYINAEACLHLLESLEVQQYSHIIRVALREALELLQAQALLRFMTPEYYANDKQVRNDFDIIQALCERGPTYSGEDMQVILSILHDLILTDRLISHKASMFRVISTLEAYLIQPELFVHCRNELLLFYELAHIWGNYEPIRESYRLRLLVGDLLFDGNAPGLVSLFHHYAQGSDLSLAEQAQEVLSTYHQEMEMFNPPPDHPALELIQSKTSTLLKVAILREIMQALAFKRPSSSSREIYSFVDQNEKLANLILSDALPYTIEDIQSILQSINVFFSNNKLTNSISNAYIFSFKMLDLCFPYFTAQEGLTRCRAEVELLYHYVSQEMIWYDKPDDPVDSVRLRLRKLLFPESSGPFSDLLQSRDPSLLLNTDMAAQNLLTILHKDLGNGHVGKQHSLLIQFKAKLTPQSRVRIIRLAVQEVSAMIDMPRQYSSTDVTPFPYICMQQDLTLIDILLHKSLPFMPDDIYAMLNIRNLLLCIEQGKPIRRLWAVIVPYLEQHDLLERCRPALEAFKTSLNDSPKEFLTTAEYRKYLLTVDNLLSAHQQQFRSSLLPDAWAKPILDELAALPAAQRASWLSILNHCASAKGATLNNTWLKHARSLTDAVETDMLTRTLHRWISFFSDKKGARMDDANSNILRGLIWLCTGSTERSLATILADTAIEGYRKLAGLGPRAPKVAGAAVTTLEHMPGMYAIGQLERVRLHVSQPSYQAKIGQSLDAVARRENMTRSDLEELTVPTFDLNDGHLLCLFGKYTAQLTVGGRTVQVDWADADGTQYKSVPAEVKRAYKNELKDLKRLSGDIEHMLSTQRDRLERFPFVDQHWSLAAWEERYLHHPLLSLLTRRLIWQLRTGDQINQGIWWDGQLVDVNNHPLELVAETDVSLWHPLMSSTQEAYRWRLWLEEHLVTQPFKQAHREIYPITDAERVTSNYSTRFAGHIIRQHQFNALTRVRGWTFSLQTHFSGESNGPPYLELPHWEIKAEFALQGYPDDSGIYHYLVTDQVCFLPSDPARAWQGNTRQLMTLEQVPPIIFSEVMRDIDFFVSVANAGADPYGYNQTGSLEDYWRTYNQSELSLSAEERKSVLERLIPRLAIADRCSVEDRFLTVRGDLHTYSIHLGSGNILIKPDNRYLCIVFDKGAQESSDNQYYLPFEGDVILALILSKAFLLAHDKQIKDPSIVPQIRLR</sequence>
<dbReference type="InterPro" id="IPR056639">
    <property type="entry name" value="DUF7737"/>
</dbReference>
<dbReference type="AlphaFoldDB" id="A0A5A5TBZ0"/>
<dbReference type="Proteomes" id="UP000322530">
    <property type="component" value="Unassembled WGS sequence"/>
</dbReference>
<dbReference type="Pfam" id="PF13569">
    <property type="entry name" value="DUF4132"/>
    <property type="match status" value="1"/>
</dbReference>
<dbReference type="RefSeq" id="WP_149401644.1">
    <property type="nucleotide sequence ID" value="NZ_BIXY01000028.1"/>
</dbReference>
<evidence type="ECO:0000313" key="3">
    <source>
        <dbReference type="EMBL" id="GCF08666.1"/>
    </source>
</evidence>
<feature type="domain" description="DUF7737" evidence="2">
    <location>
        <begin position="1094"/>
        <end position="1199"/>
    </location>
</feature>
<feature type="domain" description="DUF4132" evidence="1">
    <location>
        <begin position="792"/>
        <end position="971"/>
    </location>
</feature>
<reference evidence="3 4" key="1">
    <citation type="submission" date="2019-01" db="EMBL/GenBank/DDBJ databases">
        <title>Draft genome sequence of Dictyobacter sp. Uno17.</title>
        <authorList>
            <person name="Wang C.M."/>
            <person name="Zheng Y."/>
            <person name="Sakai Y."/>
            <person name="Abe K."/>
            <person name="Yokota A."/>
            <person name="Yabe S."/>
        </authorList>
    </citation>
    <scope>NUCLEOTIDE SEQUENCE [LARGE SCALE GENOMIC DNA]</scope>
    <source>
        <strain evidence="3 4">Uno17</strain>
    </source>
</reference>
<dbReference type="EMBL" id="BIXY01000028">
    <property type="protein sequence ID" value="GCF08666.1"/>
    <property type="molecule type" value="Genomic_DNA"/>
</dbReference>
<evidence type="ECO:0000259" key="1">
    <source>
        <dbReference type="Pfam" id="PF13569"/>
    </source>
</evidence>
<organism evidence="3 4">
    <name type="scientific">Dictyobacter arantiisoli</name>
    <dbReference type="NCBI Taxonomy" id="2014874"/>
    <lineage>
        <taxon>Bacteria</taxon>
        <taxon>Bacillati</taxon>
        <taxon>Chloroflexota</taxon>
        <taxon>Ktedonobacteria</taxon>
        <taxon>Ktedonobacterales</taxon>
        <taxon>Dictyobacteraceae</taxon>
        <taxon>Dictyobacter</taxon>
    </lineage>
</organism>
<dbReference type="OrthoDB" id="9763697at2"/>
<gene>
    <name evidence="3" type="ORF">KDI_22300</name>
</gene>
<accession>A0A5A5TBZ0</accession>
<dbReference type="Pfam" id="PF24879">
    <property type="entry name" value="DUF7737"/>
    <property type="match status" value="1"/>
</dbReference>
<comment type="caution">
    <text evidence="3">The sequence shown here is derived from an EMBL/GenBank/DDBJ whole genome shotgun (WGS) entry which is preliminary data.</text>
</comment>
<dbReference type="InterPro" id="IPR025406">
    <property type="entry name" value="DUF4132"/>
</dbReference>
<keyword evidence="4" id="KW-1185">Reference proteome</keyword>